<reference evidence="3" key="1">
    <citation type="submission" date="2017-05" db="EMBL/GenBank/DDBJ databases">
        <title>Complete and WGS of Bordetella genogroups.</title>
        <authorList>
            <person name="Spilker T."/>
            <person name="Lipuma J."/>
        </authorList>
    </citation>
    <scope>NUCLEOTIDE SEQUENCE [LARGE SCALE GENOMIC DNA]</scope>
    <source>
        <strain evidence="3">AU8256</strain>
    </source>
</reference>
<gene>
    <name evidence="2" type="ORF">CAL24_23585</name>
</gene>
<evidence type="ECO:0000256" key="1">
    <source>
        <dbReference type="SAM" id="MobiDB-lite"/>
    </source>
</evidence>
<evidence type="ECO:0000313" key="3">
    <source>
        <dbReference type="Proteomes" id="UP000215633"/>
    </source>
</evidence>
<comment type="caution">
    <text evidence="2">The sequence shown here is derived from an EMBL/GenBank/DDBJ whole genome shotgun (WGS) entry which is preliminary data.</text>
</comment>
<dbReference type="InterPro" id="IPR011009">
    <property type="entry name" value="Kinase-like_dom_sf"/>
</dbReference>
<name>A0A261V857_9BORD</name>
<organism evidence="2 3">
    <name type="scientific">Bordetella genomosp. 2</name>
    <dbReference type="NCBI Taxonomy" id="1983456"/>
    <lineage>
        <taxon>Bacteria</taxon>
        <taxon>Pseudomonadati</taxon>
        <taxon>Pseudomonadota</taxon>
        <taxon>Betaproteobacteria</taxon>
        <taxon>Burkholderiales</taxon>
        <taxon>Alcaligenaceae</taxon>
        <taxon>Bordetella</taxon>
    </lineage>
</organism>
<evidence type="ECO:0000313" key="2">
    <source>
        <dbReference type="EMBL" id="OZI69792.1"/>
    </source>
</evidence>
<feature type="region of interest" description="Disordered" evidence="1">
    <location>
        <begin position="305"/>
        <end position="332"/>
    </location>
</feature>
<proteinExistence type="predicted"/>
<dbReference type="EMBL" id="NEVT01000009">
    <property type="protein sequence ID" value="OZI69792.1"/>
    <property type="molecule type" value="Genomic_DNA"/>
</dbReference>
<keyword evidence="3" id="KW-1185">Reference proteome</keyword>
<dbReference type="RefSeq" id="WP_094808081.1">
    <property type="nucleotide sequence ID" value="NZ_NEVT01000009.1"/>
</dbReference>
<dbReference type="Proteomes" id="UP000215633">
    <property type="component" value="Unassembled WGS sequence"/>
</dbReference>
<dbReference type="AlphaFoldDB" id="A0A261V857"/>
<feature type="compositionally biased region" description="Low complexity" evidence="1">
    <location>
        <begin position="314"/>
        <end position="328"/>
    </location>
</feature>
<protein>
    <recommendedName>
        <fullName evidence="4">Protein kinase domain-containing protein</fullName>
    </recommendedName>
</protein>
<sequence length="402" mass="41736">MFTSAGFSTPRGPFAGAAPLAHRPLSAIAATAAGGVPQARIQRLIAELIPTLEELHEEGRICGDISVHSVGLDETGRAHLMALSGYAPAAEPKAPAPGYAPFELYTEDPEWPRGPWTDIYALCAVAYALVTGQRPPAAPERRISETYRPLATMDLAKYDATFCAAVDAGLAIAPADRPRTVQALAELLALPAPPQAAEPAVAPAHAATPSVALDAPGRVQRQSFRAVVRAILLGVATLGVSAYWWGRLTGAPEGVITHSEPVVGAAPAPVERVAPPVVRDPAAVAMAELPAAEWQAGYAEAAPGIPADPPALPEPAAGNASPAGAAPAQTPPPARVRVSINVRPWGEILINGVPRGVTPPLKTLRLAPGKYSVTIRNSAQPPYRTTLEVKAGQPTVISHVFR</sequence>
<evidence type="ECO:0008006" key="4">
    <source>
        <dbReference type="Google" id="ProtNLM"/>
    </source>
</evidence>
<dbReference type="SUPFAM" id="SSF56112">
    <property type="entry name" value="Protein kinase-like (PK-like)"/>
    <property type="match status" value="1"/>
</dbReference>
<dbReference type="Gene3D" id="1.10.510.10">
    <property type="entry name" value="Transferase(Phosphotransferase) domain 1"/>
    <property type="match status" value="1"/>
</dbReference>
<accession>A0A261V857</accession>